<evidence type="ECO:0000313" key="2">
    <source>
        <dbReference type="Proteomes" id="UP000079169"/>
    </source>
</evidence>
<feature type="transmembrane region" description="Helical" evidence="1">
    <location>
        <begin position="30"/>
        <end position="52"/>
    </location>
</feature>
<dbReference type="PaxDb" id="121845-A0A1S3DNZ2"/>
<keyword evidence="1" id="KW-1133">Transmembrane helix</keyword>
<protein>
    <submittedName>
        <fullName evidence="3">Uncharacterized protein LOC103521386</fullName>
    </submittedName>
</protein>
<accession>A0A1S3DNZ2</accession>
<keyword evidence="2" id="KW-1185">Reference proteome</keyword>
<organism evidence="2 3">
    <name type="scientific">Diaphorina citri</name>
    <name type="common">Asian citrus psyllid</name>
    <dbReference type="NCBI Taxonomy" id="121845"/>
    <lineage>
        <taxon>Eukaryota</taxon>
        <taxon>Metazoa</taxon>
        <taxon>Ecdysozoa</taxon>
        <taxon>Arthropoda</taxon>
        <taxon>Hexapoda</taxon>
        <taxon>Insecta</taxon>
        <taxon>Pterygota</taxon>
        <taxon>Neoptera</taxon>
        <taxon>Paraneoptera</taxon>
        <taxon>Hemiptera</taxon>
        <taxon>Sternorrhyncha</taxon>
        <taxon>Psylloidea</taxon>
        <taxon>Psyllidae</taxon>
        <taxon>Diaphorininae</taxon>
        <taxon>Diaphorina</taxon>
    </lineage>
</organism>
<evidence type="ECO:0000313" key="3">
    <source>
        <dbReference type="RefSeq" id="XP_008484720.1"/>
    </source>
</evidence>
<dbReference type="KEGG" id="dci:103521386"/>
<reference evidence="3" key="1">
    <citation type="submission" date="2025-08" db="UniProtKB">
        <authorList>
            <consortium name="RefSeq"/>
        </authorList>
    </citation>
    <scope>IDENTIFICATION</scope>
</reference>
<proteinExistence type="predicted"/>
<dbReference type="Proteomes" id="UP000079169">
    <property type="component" value="Unplaced"/>
</dbReference>
<keyword evidence="1" id="KW-0812">Transmembrane</keyword>
<dbReference type="AlphaFoldDB" id="A0A1S3DNZ2"/>
<sequence>MSLSCPDNKTVPCKATVSFIPTCLRTCSTLLIQLCIIMSLCFCWVFTLFYMIPASDFTVLVDKNYIYKGRAYEYTLSPGYSYKTTTPPGHNFLQRLAKNDLNQIQPRKLNSNKIRTGISGPSKGQAEIERRISELEYDEKPGEVGM</sequence>
<gene>
    <name evidence="3" type="primary">LOC103521386</name>
</gene>
<evidence type="ECO:0000256" key="1">
    <source>
        <dbReference type="SAM" id="Phobius"/>
    </source>
</evidence>
<name>A0A1S3DNZ2_DIACI</name>
<dbReference type="GeneID" id="103521386"/>
<keyword evidence="1" id="KW-0472">Membrane</keyword>
<dbReference type="RefSeq" id="XP_008484720.1">
    <property type="nucleotide sequence ID" value="XM_008486498.2"/>
</dbReference>